<evidence type="ECO:0000256" key="7">
    <source>
        <dbReference type="SAM" id="SignalP"/>
    </source>
</evidence>
<dbReference type="GO" id="GO:0016020">
    <property type="term" value="C:membrane"/>
    <property type="evidence" value="ECO:0007669"/>
    <property type="project" value="UniProtKB-SubCell"/>
</dbReference>
<gene>
    <name evidence="9" type="ORF">GX50_06811</name>
</gene>
<protein>
    <recommendedName>
        <fullName evidence="8">Peptidase A1 domain-containing protein</fullName>
    </recommendedName>
</protein>
<reference evidence="9 10" key="1">
    <citation type="submission" date="2017-10" db="EMBL/GenBank/DDBJ databases">
        <title>Comparative genomics in systemic dimorphic fungi from Ajellomycetaceae.</title>
        <authorList>
            <person name="Munoz J.F."/>
            <person name="Mcewen J.G."/>
            <person name="Clay O.K."/>
            <person name="Cuomo C.A."/>
        </authorList>
    </citation>
    <scope>NUCLEOTIDE SEQUENCE [LARGE SCALE GENOMIC DNA]</scope>
    <source>
        <strain evidence="9 10">UAMH4076</strain>
    </source>
</reference>
<dbReference type="VEuPathDB" id="FungiDB:EMCG_00580"/>
<comment type="subcellular location">
    <subcellularLocation>
        <location evidence="1">Membrane</location>
        <topology evidence="1">Single-pass membrane protein</topology>
    </subcellularLocation>
</comment>
<comment type="caution">
    <text evidence="9">The sequence shown here is derived from an EMBL/GenBank/DDBJ whole genome shotgun (WGS) entry which is preliminary data.</text>
</comment>
<keyword evidence="2 6" id="KW-0812">Transmembrane</keyword>
<keyword evidence="3 6" id="KW-1133">Transmembrane helix</keyword>
<evidence type="ECO:0000313" key="9">
    <source>
        <dbReference type="EMBL" id="PGH30436.1"/>
    </source>
</evidence>
<sequence>MSRMLCASILSLSWLLIHRSHAQKCDTSAPTIELPIGNGTIGDDLGSVRWGLSLGVGTPPQQVVAAINPDWNNSWFWGSQRECTGRISKDNCIWFRGGVFNQEESSSWVPTEIPNVYDFRASGNRRRINSLWGNETITLKPDVTVESIPLYSPKSGGPQQGSMGLGRASSFLDVLNAQKKISSRTWSLFWGQQGLEASHQMKGNLVLGGYDRAKIKGDNFTKGFVDVKECTSELMVYVKQIYITTWFGDRTNIFDSSSSTLNACIRPDFPPISLPGPIFNNFKGSLPGKYLGPANGIYNDSIVHGSEDMFRGNLTFTLDSGLSITVPNHQLVLPNVVINRNGSQAFANDSRIIPIHNAGRYGVSLGQAFLSSAYIHVNNDLKKFSIWQANPTEETDLVGVAEGSCDADPSTDPPSDNSGNKLSGVAIAGVVIGVVAGLALIGLAMWFLIWRKRKQNQNAQALEPSESNNRVPELDDTGLSNLTSRAAVPKYDSGVMGEQYVSEMPTSPQLQPQPQESPIELPGDNVRQTGGIV</sequence>
<evidence type="ECO:0000256" key="6">
    <source>
        <dbReference type="SAM" id="Phobius"/>
    </source>
</evidence>
<evidence type="ECO:0000256" key="4">
    <source>
        <dbReference type="ARBA" id="ARBA00023136"/>
    </source>
</evidence>
<dbReference type="Proteomes" id="UP000226031">
    <property type="component" value="Unassembled WGS sequence"/>
</dbReference>
<dbReference type="VEuPathDB" id="FungiDB:EMCG_00579"/>
<dbReference type="InterPro" id="IPR033121">
    <property type="entry name" value="PEPTIDASE_A1"/>
</dbReference>
<dbReference type="SUPFAM" id="SSF50630">
    <property type="entry name" value="Acid proteases"/>
    <property type="match status" value="1"/>
</dbReference>
<feature type="domain" description="Peptidase A1" evidence="8">
    <location>
        <begin position="50"/>
        <end position="387"/>
    </location>
</feature>
<dbReference type="InterPro" id="IPR051694">
    <property type="entry name" value="Immunoregulatory_rcpt-like"/>
</dbReference>
<keyword evidence="7" id="KW-0732">Signal</keyword>
<evidence type="ECO:0000256" key="5">
    <source>
        <dbReference type="SAM" id="MobiDB-lite"/>
    </source>
</evidence>
<proteinExistence type="predicted"/>
<dbReference type="PANTHER" id="PTHR15549">
    <property type="entry name" value="PAIRED IMMUNOGLOBULIN-LIKE TYPE 2 RECEPTOR"/>
    <property type="match status" value="1"/>
</dbReference>
<name>A0A2B7Z930_9EURO</name>
<dbReference type="PROSITE" id="PS51767">
    <property type="entry name" value="PEPTIDASE_A1"/>
    <property type="match status" value="1"/>
</dbReference>
<dbReference type="Gene3D" id="2.40.70.10">
    <property type="entry name" value="Acid Proteases"/>
    <property type="match status" value="2"/>
</dbReference>
<keyword evidence="4 6" id="KW-0472">Membrane</keyword>
<evidence type="ECO:0000256" key="3">
    <source>
        <dbReference type="ARBA" id="ARBA00022989"/>
    </source>
</evidence>
<dbReference type="EMBL" id="PDND01000173">
    <property type="protein sequence ID" value="PGH30436.1"/>
    <property type="molecule type" value="Genomic_DNA"/>
</dbReference>
<feature type="chain" id="PRO_5013355830" description="Peptidase A1 domain-containing protein" evidence="7">
    <location>
        <begin position="23"/>
        <end position="533"/>
    </location>
</feature>
<keyword evidence="10" id="KW-1185">Reference proteome</keyword>
<feature type="compositionally biased region" description="Polar residues" evidence="5">
    <location>
        <begin position="459"/>
        <end position="470"/>
    </location>
</feature>
<organism evidence="9 10">
    <name type="scientific">[Emmonsia] crescens</name>
    <dbReference type="NCBI Taxonomy" id="73230"/>
    <lineage>
        <taxon>Eukaryota</taxon>
        <taxon>Fungi</taxon>
        <taxon>Dikarya</taxon>
        <taxon>Ascomycota</taxon>
        <taxon>Pezizomycotina</taxon>
        <taxon>Eurotiomycetes</taxon>
        <taxon>Eurotiomycetidae</taxon>
        <taxon>Onygenales</taxon>
        <taxon>Ajellomycetaceae</taxon>
        <taxon>Emergomyces</taxon>
    </lineage>
</organism>
<accession>A0A2B7Z930</accession>
<dbReference type="InterPro" id="IPR021109">
    <property type="entry name" value="Peptidase_aspartic_dom_sf"/>
</dbReference>
<evidence type="ECO:0000259" key="8">
    <source>
        <dbReference type="PROSITE" id="PS51767"/>
    </source>
</evidence>
<dbReference type="AlphaFoldDB" id="A0A2B7Z930"/>
<feature type="region of interest" description="Disordered" evidence="5">
    <location>
        <begin position="500"/>
        <end position="533"/>
    </location>
</feature>
<dbReference type="CDD" id="cd12087">
    <property type="entry name" value="TM_EGFR-like"/>
    <property type="match status" value="1"/>
</dbReference>
<dbReference type="GO" id="GO:0071944">
    <property type="term" value="C:cell periphery"/>
    <property type="evidence" value="ECO:0007669"/>
    <property type="project" value="UniProtKB-ARBA"/>
</dbReference>
<feature type="transmembrane region" description="Helical" evidence="6">
    <location>
        <begin position="425"/>
        <end position="449"/>
    </location>
</feature>
<feature type="signal peptide" evidence="7">
    <location>
        <begin position="1"/>
        <end position="22"/>
    </location>
</feature>
<feature type="compositionally biased region" description="Low complexity" evidence="5">
    <location>
        <begin position="505"/>
        <end position="522"/>
    </location>
</feature>
<evidence type="ECO:0000256" key="1">
    <source>
        <dbReference type="ARBA" id="ARBA00004167"/>
    </source>
</evidence>
<evidence type="ECO:0000256" key="2">
    <source>
        <dbReference type="ARBA" id="ARBA00022692"/>
    </source>
</evidence>
<feature type="region of interest" description="Disordered" evidence="5">
    <location>
        <begin position="459"/>
        <end position="486"/>
    </location>
</feature>
<dbReference type="STRING" id="73230.A0A2B7Z930"/>
<evidence type="ECO:0000313" key="10">
    <source>
        <dbReference type="Proteomes" id="UP000226031"/>
    </source>
</evidence>